<dbReference type="GO" id="GO:0008270">
    <property type="term" value="F:zinc ion binding"/>
    <property type="evidence" value="ECO:0007669"/>
    <property type="project" value="UniProtKB-KW"/>
</dbReference>
<reference evidence="12 13" key="1">
    <citation type="journal article" date="2015" name="BMC Genomics">
        <title>Insights from the genome of Ophiocordyceps polyrhachis-furcata to pathogenicity and host specificity in insect fungi.</title>
        <authorList>
            <person name="Wichadakul D."/>
            <person name="Kobmoo N."/>
            <person name="Ingsriswang S."/>
            <person name="Tangphatsornruang S."/>
            <person name="Chantasingh D."/>
            <person name="Luangsa-ard J.J."/>
            <person name="Eurwilaichitr L."/>
        </authorList>
    </citation>
    <scope>NUCLEOTIDE SEQUENCE [LARGE SCALE GENOMIC DNA]</scope>
    <source>
        <strain evidence="12 13">BCC 54312</strain>
    </source>
</reference>
<name>A0A367L0P5_9HYPO</name>
<evidence type="ECO:0000256" key="7">
    <source>
        <dbReference type="SAM" id="Coils"/>
    </source>
</evidence>
<dbReference type="Pfam" id="PF13499">
    <property type="entry name" value="EF-hand_7"/>
    <property type="match status" value="1"/>
</dbReference>
<protein>
    <submittedName>
        <fullName evidence="12">Uncharacterized protein</fullName>
    </submittedName>
</protein>
<feature type="compositionally biased region" description="Polar residues" evidence="8">
    <location>
        <begin position="588"/>
        <end position="599"/>
    </location>
</feature>
<keyword evidence="13" id="KW-1185">Reference proteome</keyword>
<feature type="region of interest" description="Disordered" evidence="8">
    <location>
        <begin position="57"/>
        <end position="78"/>
    </location>
</feature>
<dbReference type="GO" id="GO:0005509">
    <property type="term" value="F:calcium ion binding"/>
    <property type="evidence" value="ECO:0007669"/>
    <property type="project" value="InterPro"/>
</dbReference>
<dbReference type="PROSITE" id="PS01357">
    <property type="entry name" value="ZF_ZZ_1"/>
    <property type="match status" value="1"/>
</dbReference>
<dbReference type="GO" id="GO:0016020">
    <property type="term" value="C:membrane"/>
    <property type="evidence" value="ECO:0007669"/>
    <property type="project" value="TreeGrafter"/>
</dbReference>
<accession>A0A367L0P5</accession>
<evidence type="ECO:0000259" key="11">
    <source>
        <dbReference type="PROSITE" id="PS50222"/>
    </source>
</evidence>
<dbReference type="InterPro" id="IPR043145">
    <property type="entry name" value="Znf_ZZ_sf"/>
</dbReference>
<dbReference type="Proteomes" id="UP000253664">
    <property type="component" value="Unassembled WGS sequence"/>
</dbReference>
<dbReference type="SUPFAM" id="SSF57850">
    <property type="entry name" value="RING/U-box"/>
    <property type="match status" value="1"/>
</dbReference>
<dbReference type="PROSITE" id="PS50222">
    <property type="entry name" value="EF_HAND_2"/>
    <property type="match status" value="1"/>
</dbReference>
<evidence type="ECO:0000256" key="8">
    <source>
        <dbReference type="SAM" id="MobiDB-lite"/>
    </source>
</evidence>
<keyword evidence="9" id="KW-0812">Transmembrane</keyword>
<keyword evidence="2" id="KW-0677">Repeat</keyword>
<proteinExistence type="predicted"/>
<dbReference type="InterPro" id="IPR028846">
    <property type="entry name" value="Recoverin"/>
</dbReference>
<dbReference type="CDD" id="cd00051">
    <property type="entry name" value="EFh"/>
    <property type="match status" value="1"/>
</dbReference>
<feature type="domain" description="ZZ-type" evidence="10">
    <location>
        <begin position="130"/>
        <end position="182"/>
    </location>
</feature>
<evidence type="ECO:0000259" key="10">
    <source>
        <dbReference type="PROSITE" id="PS50135"/>
    </source>
</evidence>
<dbReference type="PANTHER" id="PTHR23055">
    <property type="entry name" value="CALCIUM BINDING PROTEINS"/>
    <property type="match status" value="1"/>
</dbReference>
<dbReference type="InterPro" id="IPR011992">
    <property type="entry name" value="EF-hand-dom_pair"/>
</dbReference>
<comment type="caution">
    <text evidence="12">The sequence shown here is derived from an EMBL/GenBank/DDBJ whole genome shotgun (WGS) entry which is preliminary data.</text>
</comment>
<dbReference type="InterPro" id="IPR000433">
    <property type="entry name" value="Znf_ZZ"/>
</dbReference>
<evidence type="ECO:0000313" key="12">
    <source>
        <dbReference type="EMBL" id="RCI07986.1"/>
    </source>
</evidence>
<evidence type="ECO:0000256" key="5">
    <source>
        <dbReference type="ARBA" id="ARBA00022837"/>
    </source>
</evidence>
<evidence type="ECO:0000256" key="2">
    <source>
        <dbReference type="ARBA" id="ARBA00022737"/>
    </source>
</evidence>
<keyword evidence="9" id="KW-1133">Transmembrane helix</keyword>
<evidence type="ECO:0000256" key="4">
    <source>
        <dbReference type="ARBA" id="ARBA00022833"/>
    </source>
</evidence>
<dbReference type="Pfam" id="PF00569">
    <property type="entry name" value="ZZ"/>
    <property type="match status" value="1"/>
</dbReference>
<evidence type="ECO:0000256" key="1">
    <source>
        <dbReference type="ARBA" id="ARBA00022723"/>
    </source>
</evidence>
<dbReference type="AlphaFoldDB" id="A0A367L0P5"/>
<dbReference type="Gene3D" id="1.10.238.10">
    <property type="entry name" value="EF-hand"/>
    <property type="match status" value="1"/>
</dbReference>
<organism evidence="12 13">
    <name type="scientific">Ophiocordyceps polyrhachis-furcata BCC 54312</name>
    <dbReference type="NCBI Taxonomy" id="1330021"/>
    <lineage>
        <taxon>Eukaryota</taxon>
        <taxon>Fungi</taxon>
        <taxon>Dikarya</taxon>
        <taxon>Ascomycota</taxon>
        <taxon>Pezizomycotina</taxon>
        <taxon>Sordariomycetes</taxon>
        <taxon>Hypocreomycetidae</taxon>
        <taxon>Hypocreales</taxon>
        <taxon>Ophiocordycipitaceae</taxon>
        <taxon>Ophiocordyceps</taxon>
    </lineage>
</organism>
<keyword evidence="7" id="KW-0175">Coiled coil</keyword>
<dbReference type="STRING" id="1330021.A0A367L0P5"/>
<dbReference type="EMBL" id="LKCN02000022">
    <property type="protein sequence ID" value="RCI07986.1"/>
    <property type="molecule type" value="Genomic_DNA"/>
</dbReference>
<gene>
    <name evidence="12" type="ORF">L249_7830</name>
</gene>
<dbReference type="Gene3D" id="3.30.60.90">
    <property type="match status" value="1"/>
</dbReference>
<dbReference type="InterPro" id="IPR002048">
    <property type="entry name" value="EF_hand_dom"/>
</dbReference>
<dbReference type="PROSITE" id="PS50135">
    <property type="entry name" value="ZF_ZZ_2"/>
    <property type="match status" value="1"/>
</dbReference>
<dbReference type="SMART" id="SM00291">
    <property type="entry name" value="ZnF_ZZ"/>
    <property type="match status" value="1"/>
</dbReference>
<feature type="region of interest" description="Disordered" evidence="8">
    <location>
        <begin position="586"/>
        <end position="630"/>
    </location>
</feature>
<dbReference type="CDD" id="cd02340">
    <property type="entry name" value="ZZ_NBR1_like"/>
    <property type="match status" value="1"/>
</dbReference>
<dbReference type="OrthoDB" id="2122982at2759"/>
<evidence type="ECO:0000256" key="9">
    <source>
        <dbReference type="SAM" id="Phobius"/>
    </source>
</evidence>
<evidence type="ECO:0000256" key="3">
    <source>
        <dbReference type="ARBA" id="ARBA00022771"/>
    </source>
</evidence>
<feature type="domain" description="EF-hand" evidence="11">
    <location>
        <begin position="302"/>
        <end position="337"/>
    </location>
</feature>
<keyword evidence="5" id="KW-0106">Calcium</keyword>
<dbReference type="SMART" id="SM00054">
    <property type="entry name" value="EFh"/>
    <property type="match status" value="2"/>
</dbReference>
<keyword evidence="3 6" id="KW-0863">Zinc-finger</keyword>
<evidence type="ECO:0000256" key="6">
    <source>
        <dbReference type="PROSITE-ProRule" id="PRU00228"/>
    </source>
</evidence>
<feature type="coiled-coil region" evidence="7">
    <location>
        <begin position="662"/>
        <end position="689"/>
    </location>
</feature>
<feature type="region of interest" description="Disordered" evidence="8">
    <location>
        <begin position="746"/>
        <end position="814"/>
    </location>
</feature>
<dbReference type="GO" id="GO:0005829">
    <property type="term" value="C:cytosol"/>
    <property type="evidence" value="ECO:0007669"/>
    <property type="project" value="TreeGrafter"/>
</dbReference>
<sequence length="866" mass="97720">MWPSTLSVQTLTRPRLAVAIVSTIAAISAFYFVYQSSIDSPSTGNLLVRSNAVRRTRRRSRRVEPGSSSASDAAGDENVTNPVDAIVDVGADEWWNDLTGSQPAQRAGHNIVSLLFRVSEDNARRNGCVHRGCQCNSCGMVPIRGVRYRCANCADFDLCETCEAQGVHTRTHIFYKIRVPAPPFGPRQMQPVWYTGDPETCLRNLPRSLIAKLSRDTGFERPELEAFWQQWTFMAASEWREDPDELGVAMDRKTFERCLVPTGGSRHAAPNLIHDRMFSFYDANNDGLISFAEFLHGLSYRKRKDKLLKVFEGYDIDGDGLVNRRDFLRMFRAYYVLYKQMHRDILEGLGDQLLASTDAAGVVHSRQPLSSVFGREGRVPPADGSMRFEGKTFHPDGSVVVDDPSHGVTVESRSDTATREQIMTSLFAYESLQQPRRRFVAQRDTDTNWRTVRRLSANDADRAYWVTLLDPPTSLDELPDALAGASLRDVAETDDEADFDREDEEDNVDGAQQLTDVELRLRMLRIARRQVPKMERRRRDMARRQLHERWRRRQFYLDEEEGGLAPEDWDGDDDVLAKLSMAVEDVQTPAQTRSRSSSKVRFAEDMDDYETRSNPSTSSRSIPERWGGMGVPEAERDAGKEILYQVTQQAFNELLDTIFKPAEDLAVEAAESKDQRQRYRAEIDALHAADERFKRAGAGCQGSEKTKRDKSAEDAVSEAMLAAIEQVEGRNEDELEHLVNLSDYTIPSESSVSGDDDYRDPTMPQFRPNSSEPVAKQPKRPGSTEAEAGEDDSDAGDSSAGSSGTTEPSLTTLRRWKQLDEAEAKAKARGGWGRLNFDEFEVIYKNQEDQGNRLDYLGSWIDFCIP</sequence>
<keyword evidence="9" id="KW-0472">Membrane</keyword>
<feature type="compositionally biased region" description="Polar residues" evidence="8">
    <location>
        <begin position="612"/>
        <end position="621"/>
    </location>
</feature>
<dbReference type="PANTHER" id="PTHR23055:SF187">
    <property type="entry name" value="EF HAND DOMAIN PROTEIN (AFU_ORTHOLOGUE AFUA_6G07310)"/>
    <property type="match status" value="1"/>
</dbReference>
<keyword evidence="1" id="KW-0479">Metal-binding</keyword>
<keyword evidence="4" id="KW-0862">Zinc</keyword>
<dbReference type="PROSITE" id="PS00018">
    <property type="entry name" value="EF_HAND_1"/>
    <property type="match status" value="1"/>
</dbReference>
<feature type="compositionally biased region" description="Low complexity" evidence="8">
    <location>
        <begin position="796"/>
        <end position="807"/>
    </location>
</feature>
<dbReference type="SUPFAM" id="SSF47473">
    <property type="entry name" value="EF-hand"/>
    <property type="match status" value="1"/>
</dbReference>
<evidence type="ECO:0000313" key="13">
    <source>
        <dbReference type="Proteomes" id="UP000253664"/>
    </source>
</evidence>
<dbReference type="InterPro" id="IPR018247">
    <property type="entry name" value="EF_Hand_1_Ca_BS"/>
</dbReference>
<feature type="transmembrane region" description="Helical" evidence="9">
    <location>
        <begin position="16"/>
        <end position="34"/>
    </location>
</feature>